<organism evidence="3 4">
    <name type="scientific">Brevifollis gellanilyticus</name>
    <dbReference type="NCBI Taxonomy" id="748831"/>
    <lineage>
        <taxon>Bacteria</taxon>
        <taxon>Pseudomonadati</taxon>
        <taxon>Verrucomicrobiota</taxon>
        <taxon>Verrucomicrobiia</taxon>
        <taxon>Verrucomicrobiales</taxon>
        <taxon>Verrucomicrobiaceae</taxon>
    </lineage>
</organism>
<feature type="chain" id="PRO_5022059512" evidence="2">
    <location>
        <begin position="23"/>
        <end position="61"/>
    </location>
</feature>
<dbReference type="Proteomes" id="UP000321577">
    <property type="component" value="Unassembled WGS sequence"/>
</dbReference>
<accession>A0A512M8R5</accession>
<dbReference type="AlphaFoldDB" id="A0A512M8R5"/>
<sequence>MKLILALLLPVPAFTDSASSLAGKTATLKDETGKATTTSSTSGPKRPPEMLWIEGTGRIHN</sequence>
<proteinExistence type="predicted"/>
<reference evidence="3 4" key="1">
    <citation type="submission" date="2019-07" db="EMBL/GenBank/DDBJ databases">
        <title>Whole genome shotgun sequence of Brevifollis gellanilyticus NBRC 108608.</title>
        <authorList>
            <person name="Hosoyama A."/>
            <person name="Uohara A."/>
            <person name="Ohji S."/>
            <person name="Ichikawa N."/>
        </authorList>
    </citation>
    <scope>NUCLEOTIDE SEQUENCE [LARGE SCALE GENOMIC DNA]</scope>
    <source>
        <strain evidence="3 4">NBRC 108608</strain>
    </source>
</reference>
<evidence type="ECO:0000313" key="3">
    <source>
        <dbReference type="EMBL" id="GEP43115.1"/>
    </source>
</evidence>
<name>A0A512M8R5_9BACT</name>
<evidence type="ECO:0000256" key="1">
    <source>
        <dbReference type="SAM" id="MobiDB-lite"/>
    </source>
</evidence>
<dbReference type="EMBL" id="BKAG01000014">
    <property type="protein sequence ID" value="GEP43115.1"/>
    <property type="molecule type" value="Genomic_DNA"/>
</dbReference>
<gene>
    <name evidence="3" type="ORF">BGE01nite_24060</name>
</gene>
<protein>
    <submittedName>
        <fullName evidence="3">Uncharacterized protein</fullName>
    </submittedName>
</protein>
<comment type="caution">
    <text evidence="3">The sequence shown here is derived from an EMBL/GenBank/DDBJ whole genome shotgun (WGS) entry which is preliminary data.</text>
</comment>
<feature type="signal peptide" evidence="2">
    <location>
        <begin position="1"/>
        <end position="22"/>
    </location>
</feature>
<evidence type="ECO:0000256" key="2">
    <source>
        <dbReference type="SAM" id="SignalP"/>
    </source>
</evidence>
<keyword evidence="2" id="KW-0732">Signal</keyword>
<feature type="region of interest" description="Disordered" evidence="1">
    <location>
        <begin position="29"/>
        <end position="61"/>
    </location>
</feature>
<keyword evidence="4" id="KW-1185">Reference proteome</keyword>
<evidence type="ECO:0000313" key="4">
    <source>
        <dbReference type="Proteomes" id="UP000321577"/>
    </source>
</evidence>